<sequence>MPRADPAGADPTLGAVVSSAANEPGGTDEPGPIDYLIVEFPGSRLTGEGMPILVDLVERGIIRILDLSFVRKEEDGSLIGMELADIDGDGKLDLTVFEGASSGLLDEDDLSNAGGLLSPGDSAAILVYENLWAAPFAAAMRRSGARLIAGGRIPVQDVVDALDALESEA</sequence>
<accession>A0ABP9EA78</accession>
<dbReference type="Pfam" id="PF19850">
    <property type="entry name" value="DUF6325"/>
    <property type="match status" value="1"/>
</dbReference>
<comment type="caution">
    <text evidence="2">The sequence shown here is derived from an EMBL/GenBank/DDBJ whole genome shotgun (WGS) entry which is preliminary data.</text>
</comment>
<dbReference type="EMBL" id="BAABIS010000001">
    <property type="protein sequence ID" value="GAA4873513.1"/>
    <property type="molecule type" value="Genomic_DNA"/>
</dbReference>
<evidence type="ECO:0000313" key="3">
    <source>
        <dbReference type="Proteomes" id="UP001501752"/>
    </source>
</evidence>
<protein>
    <recommendedName>
        <fullName evidence="4">DUF1269 domain-containing family protein</fullName>
    </recommendedName>
</protein>
<evidence type="ECO:0008006" key="4">
    <source>
        <dbReference type="Google" id="ProtNLM"/>
    </source>
</evidence>
<organism evidence="2 3">
    <name type="scientific">Kitasatospora terrestris</name>
    <dbReference type="NCBI Taxonomy" id="258051"/>
    <lineage>
        <taxon>Bacteria</taxon>
        <taxon>Bacillati</taxon>
        <taxon>Actinomycetota</taxon>
        <taxon>Actinomycetes</taxon>
        <taxon>Kitasatosporales</taxon>
        <taxon>Streptomycetaceae</taxon>
        <taxon>Kitasatospora</taxon>
    </lineage>
</organism>
<dbReference type="Proteomes" id="UP001501752">
    <property type="component" value="Unassembled WGS sequence"/>
</dbReference>
<keyword evidence="3" id="KW-1185">Reference proteome</keyword>
<evidence type="ECO:0000256" key="1">
    <source>
        <dbReference type="SAM" id="MobiDB-lite"/>
    </source>
</evidence>
<gene>
    <name evidence="2" type="ORF">GCM10023235_60860</name>
</gene>
<evidence type="ECO:0000313" key="2">
    <source>
        <dbReference type="EMBL" id="GAA4873513.1"/>
    </source>
</evidence>
<name>A0ABP9EA78_9ACTN</name>
<dbReference type="InterPro" id="IPR046288">
    <property type="entry name" value="DUF6325"/>
</dbReference>
<proteinExistence type="predicted"/>
<reference evidence="3" key="1">
    <citation type="journal article" date="2019" name="Int. J. Syst. Evol. Microbiol.">
        <title>The Global Catalogue of Microorganisms (GCM) 10K type strain sequencing project: providing services to taxonomists for standard genome sequencing and annotation.</title>
        <authorList>
            <consortium name="The Broad Institute Genomics Platform"/>
            <consortium name="The Broad Institute Genome Sequencing Center for Infectious Disease"/>
            <person name="Wu L."/>
            <person name="Ma J."/>
        </authorList>
    </citation>
    <scope>NUCLEOTIDE SEQUENCE [LARGE SCALE GENOMIC DNA]</scope>
    <source>
        <strain evidence="3">JCM 13006</strain>
    </source>
</reference>
<feature type="region of interest" description="Disordered" evidence="1">
    <location>
        <begin position="1"/>
        <end position="31"/>
    </location>
</feature>